<organism evidence="2 3">
    <name type="scientific">Hymenoscyphus fraxineus</name>
    <dbReference type="NCBI Taxonomy" id="746836"/>
    <lineage>
        <taxon>Eukaryota</taxon>
        <taxon>Fungi</taxon>
        <taxon>Dikarya</taxon>
        <taxon>Ascomycota</taxon>
        <taxon>Pezizomycotina</taxon>
        <taxon>Leotiomycetes</taxon>
        <taxon>Helotiales</taxon>
        <taxon>Helotiaceae</taxon>
        <taxon>Hymenoscyphus</taxon>
    </lineage>
</organism>
<evidence type="ECO:0000313" key="2">
    <source>
        <dbReference type="EMBL" id="CAG8948782.1"/>
    </source>
</evidence>
<proteinExistence type="predicted"/>
<reference evidence="2" key="1">
    <citation type="submission" date="2021-07" db="EMBL/GenBank/DDBJ databases">
        <authorList>
            <person name="Durling M."/>
        </authorList>
    </citation>
    <scope>NUCLEOTIDE SEQUENCE</scope>
</reference>
<protein>
    <submittedName>
        <fullName evidence="2">Uncharacterized protein</fullName>
    </submittedName>
</protein>
<keyword evidence="3" id="KW-1185">Reference proteome</keyword>
<name>A0A9N9KMN7_9HELO</name>
<comment type="caution">
    <text evidence="2">The sequence shown here is derived from an EMBL/GenBank/DDBJ whole genome shotgun (WGS) entry which is preliminary data.</text>
</comment>
<dbReference type="OrthoDB" id="2943660at2759"/>
<dbReference type="EMBL" id="CAJVRL010000001">
    <property type="protein sequence ID" value="CAG8948782.1"/>
    <property type="molecule type" value="Genomic_DNA"/>
</dbReference>
<sequence>MDFFMLLLLLGSAACVNAQLFVDSTCGPRGPVDTACGKVNIVLLGLPPTHDIVEEYPIPGLNASAIDKGLRDDAAEILKAGYNLRVILMSPVDDRSAFQAAFRDGTLYQGILIRWELRQGNNLYASQLLSDMIDFARVTAPVAPIMWDNGPGTALRAIQRTISVINCENQPGRDLGYIEVCRFGCNDPPQPSSVSLPQATGV</sequence>
<feature type="signal peptide" evidence="1">
    <location>
        <begin position="1"/>
        <end position="18"/>
    </location>
</feature>
<feature type="chain" id="PRO_5040464305" evidence="1">
    <location>
        <begin position="19"/>
        <end position="202"/>
    </location>
</feature>
<dbReference type="AlphaFoldDB" id="A0A9N9KMN7"/>
<accession>A0A9N9KMN7</accession>
<evidence type="ECO:0000256" key="1">
    <source>
        <dbReference type="SAM" id="SignalP"/>
    </source>
</evidence>
<dbReference type="Proteomes" id="UP000696280">
    <property type="component" value="Unassembled WGS sequence"/>
</dbReference>
<evidence type="ECO:0000313" key="3">
    <source>
        <dbReference type="Proteomes" id="UP000696280"/>
    </source>
</evidence>
<keyword evidence="1" id="KW-0732">Signal</keyword>
<gene>
    <name evidence="2" type="ORF">HYFRA_00001904</name>
</gene>